<sequence>MNEAWLDRLLECVERDGRSMRAISIAAGNGPNWLQQVFKNKKDPGFNRLAKTLDILGTSATLYVISGTQMGDEDAELFQILLSVPPRVRAEALDLFRAIQSREDLPLLQPSARE</sequence>
<evidence type="ECO:0000313" key="1">
    <source>
        <dbReference type="EMBL" id="SDX99225.1"/>
    </source>
</evidence>
<dbReference type="RefSeq" id="WP_092893034.1">
    <property type="nucleotide sequence ID" value="NZ_CP061502.1"/>
</dbReference>
<proteinExistence type="predicted"/>
<keyword evidence="2" id="KW-1185">Reference proteome</keyword>
<gene>
    <name evidence="1" type="ORF">SAMN04488238_1701</name>
</gene>
<accession>A0A1H3G857</accession>
<name>A0A1H3G857_9RHOB</name>
<protein>
    <submittedName>
        <fullName evidence="1">Uncharacterized protein</fullName>
    </submittedName>
</protein>
<dbReference type="AlphaFoldDB" id="A0A1H3G857"/>
<dbReference type="Proteomes" id="UP000198539">
    <property type="component" value="Unassembled WGS sequence"/>
</dbReference>
<dbReference type="EMBL" id="FNOM01000070">
    <property type="protein sequence ID" value="SDX99225.1"/>
    <property type="molecule type" value="Genomic_DNA"/>
</dbReference>
<organism evidence="1 2">
    <name type="scientific">Roseicitreum antarcticum</name>
    <dbReference type="NCBI Taxonomy" id="564137"/>
    <lineage>
        <taxon>Bacteria</taxon>
        <taxon>Pseudomonadati</taxon>
        <taxon>Pseudomonadota</taxon>
        <taxon>Alphaproteobacteria</taxon>
        <taxon>Rhodobacterales</taxon>
        <taxon>Paracoccaceae</taxon>
        <taxon>Roseicitreum</taxon>
    </lineage>
</organism>
<evidence type="ECO:0000313" key="2">
    <source>
        <dbReference type="Proteomes" id="UP000198539"/>
    </source>
</evidence>
<reference evidence="1 2" key="1">
    <citation type="submission" date="2016-10" db="EMBL/GenBank/DDBJ databases">
        <authorList>
            <person name="de Groot N.N."/>
        </authorList>
    </citation>
    <scope>NUCLEOTIDE SEQUENCE [LARGE SCALE GENOMIC DNA]</scope>
    <source>
        <strain evidence="1 2">CGMCC 1.8894</strain>
    </source>
</reference>
<dbReference type="OrthoDB" id="7873348at2"/>